<feature type="coiled-coil region" evidence="7">
    <location>
        <begin position="1245"/>
        <end position="1303"/>
    </location>
</feature>
<name>A0AA51BSE7_9VIRU</name>
<keyword evidence="10" id="KW-0696">RNA-directed RNA polymerase</keyword>
<evidence type="ECO:0000256" key="8">
    <source>
        <dbReference type="SAM" id="MobiDB-lite"/>
    </source>
</evidence>
<feature type="domain" description="RdRp catalytic" evidence="9">
    <location>
        <begin position="2453"/>
        <end position="2653"/>
    </location>
</feature>
<dbReference type="EMBL" id="OQ999772">
    <property type="protein sequence ID" value="WMI40171.1"/>
    <property type="molecule type" value="Genomic_RNA"/>
</dbReference>
<reference evidence="10" key="1">
    <citation type="journal article" date="2023" name="Microbiol. Spectr.">
        <title>Extreme Diversity of Mycoviruses Present in Single Strains of Rhizoctonia cerealis, the Pathogen of Wheat Sharp Eyespot.</title>
        <authorList>
            <person name="Li W."/>
            <person name="Sun H."/>
            <person name="Cao S."/>
            <person name="Zhang A."/>
            <person name="Zhang H."/>
            <person name="Shu Y."/>
            <person name="Chen H."/>
        </authorList>
    </citation>
    <scope>NUCLEOTIDE SEQUENCE</scope>
    <source>
        <strain evidence="10">RcBYV-1084-3</strain>
    </source>
</reference>
<keyword evidence="10" id="KW-0548">Nucleotidyltransferase</keyword>
<proteinExistence type="predicted"/>
<evidence type="ECO:0000256" key="7">
    <source>
        <dbReference type="SAM" id="Coils"/>
    </source>
</evidence>
<feature type="region of interest" description="Disordered" evidence="8">
    <location>
        <begin position="1"/>
        <end position="70"/>
    </location>
</feature>
<evidence type="ECO:0000256" key="6">
    <source>
        <dbReference type="ARBA" id="ARBA00031012"/>
    </source>
</evidence>
<feature type="compositionally biased region" description="Basic residues" evidence="8">
    <location>
        <begin position="40"/>
        <end position="63"/>
    </location>
</feature>
<dbReference type="PROSITE" id="PS50525">
    <property type="entry name" value="RDRP_SSRNA_NEG_SEG"/>
    <property type="match status" value="1"/>
</dbReference>
<feature type="compositionally biased region" description="Basic residues" evidence="8">
    <location>
        <begin position="594"/>
        <end position="603"/>
    </location>
</feature>
<organism evidence="10">
    <name type="scientific">Rhizoctonia cerealis bunyavirus</name>
    <dbReference type="NCBI Taxonomy" id="3068840"/>
    <lineage>
        <taxon>Viruses</taxon>
        <taxon>Riboviria</taxon>
        <taxon>Orthornavirae</taxon>
        <taxon>Negarnaviricota</taxon>
        <taxon>Polyploviricotina</taxon>
        <taxon>Ellioviricetes</taxon>
        <taxon>Bunyavirales</taxon>
    </lineage>
</organism>
<feature type="compositionally biased region" description="Basic and acidic residues" evidence="8">
    <location>
        <begin position="549"/>
        <end position="560"/>
    </location>
</feature>
<feature type="compositionally biased region" description="Polar residues" evidence="8">
    <location>
        <begin position="582"/>
        <end position="592"/>
    </location>
</feature>
<sequence length="4019" mass="463498">MSNGINFTYKGRESGRSRMSKGSSTSKSAKNKNESGRSRSERKKGKGGNNGKSKKTASKRKSTSKSVLNNCLKSWQKKQDERKNLRTYFVKENKPDTAGIVFCSVKNSKKTNFKRDSRCEYKQRQAKRNEKQKEYEQRHDEYLMRQQRKLEKKKEFNLKHADYPLDNEGNRRMLYCLFTTIRILLGIGQHSIDHFGMMNLIFPTWLQNLRQTIVFTLNTGYAAKMEDLISSGITVYVRMSQEDHYNNHISVNWFPGCIEIGLAELIENYGNWSFFSDVNSFVDASEVIQTQKNDVISEITKAVYKKSFSFTKVDRHVGRHEWSQIETTTQVLTAREIYYDIFQILENSEKVTHVPVISNMITRGVDFESLMSLCSMIQGNNLSLFHKTEFDAICACIYKEYIEVAKLTNFEILGKVRKDFKIESIIVVPESVSLFRSDHSGFMPNMNKSRFLLARSKITNKEYNMAELSWYTPDSTVTKIWIQRVFKNIDIQKPFDLKFQIESVRVMEPISMLKNEEYEGSDQSKGLNVDDGDSEDKHFENESVTQSQADRDNAEPDKDINQIFRIGSQGSMSTLNDDEETPNLQRILSGSGRSLKRMPSSKKLKSESSIASLNEERELSEKEYSVGSDFDGDYMHEIAHADIEESSEKQDSPQIEFNSGLPEVNPETGRRPSLILVSDQHEEQTEILAAEDQKENQALIGQKEVYAYNRVGSRFTIVEFLNSKRNEEEVILDNLTKARFDSMLERAMAEEDFMIGFCQLCLKYNNTNMTSQIFDLVHEEHKLVEVCQNCSVINNVSSDNYLITSNFLPLAYKVNPIAFADIAVHEVTETKCDCTNLMQLHHHKNGGFCSINEDDKKDMAVCFSVYFDFVLSLSKQKLEKMTKSGLLCDLCFELDKSQTVFISKNDLKHIYQREICSECFFGFALSSEEIDSKVQMSDNLESLTSYLWYQTEYNYCENCREKYQIEGGTRNVSGLCSNCDNSEEKRIPSFDKNLTLIGLHMNLKREEDGNFEHNCCLCDSKDSYLIQLKPELKIKAFSICLSCAFEKMITMEMIDVCQTSKSKFDKCLKIIRLRDYIPHQDTILIRKERKFECNVCSERTNLCGFITKNQTGYLSAICPECALILVLKQVKSFYKFIPIEIEAVGYADLKNLRLQPPKPERLANGLFNREDLKAELGDLMQTHSVEDLMIEPGFNSKYYSIWEFDLNSDREGVDNKSDQNNNINDNSEEDLYVDKVKWAKMEALLDQLESEQNAQHSQVESLSNLELALQMKLIQKSNQANLLQELNLNKSSKLEKIEKLIESYQIPDDETEEFDVVLTLEDLRKTMVHLKFNEEVKSYDSKDEFTKISRCVQQLEDDLNRRGHNLAFESNTSKEINKKLKGLKFDLIANFTYFGFNDKRNHISLDKFPGCNSIKFCNLSDYVDIDSEFYAEDFQLVKDMEITEQPKVDLDVDSLEEYPDYMIEDWLDDNFKPNVTIMSDKIFFQTEDITWALEVNKISNKLLMVESDFSKSMAVSCLLLMKLLEKNPLLNENWFPKAVNPVQYDMNSLMITSSALRILYLYIFKVDTQGSSAIMQALASFEENENIFFSSDSEKDIFLDLAVENSVALEKVDDSLKKLASSSMKTLQVIGQKAQINEIYFDTNVLFFLIEKFHVRSFSLPFKIIIVQTVLNEMIDYFRSSVELHLKASEFFRSQEFEVLNSNHGEKGDDHIFKDLKSNLISNESFFSLDKKASIKFQYNLLTESGLHHLVQFVKNLHFSPSFSWVRSMGLGKPEIEDGQVVVSTLINSNNFLQVVPGNMVSKDRIPRLFQVKEPTAIDSENFGRHFKNEFKEKWIEVIDNKELFLKYHSSTLEACSDKKNFKFVETRGRLNREYVMSVDPTKICDDSYLKTIKNFEESDKIRGGFNEHRSNKIVFGKRDSCLPHQLGRVKIDIDERQIFKEVFATLSPLKPDDNKDEAYNQKRIRTFRNPKSQIKMEEWESGREHLTAFDWRSESANDLDSLVGQFDLDSKEITLIGESNLMNQIKETFKEKTMIHSELLQNYCYMMDHLIHDLVNISLPEKQIFVSSNNFKNFGYIIGPGRRSRTVNSKKGVRYWFVIKKDQDTIGFYPDKRIILPSTLGDDLELVISRFYSVSADDITWKSKLYVNLSLPRLKSEEKEFVTIFWSLFFSGTNVKKLLAFFKYFNIISLSTYCKLPGLIAKYLSILPKREIEWILLNKVVSVVKSVILENQPKTVLGHASSLNDYLELNNLYTLPKPQTTSATHDYQMLYDDIKKNINSKSEAVFESTFSDVWVEKKHISLPVLSYALKRYEASAPLTTEKEFWSEIGRNFESFFITNTNGVDPKSWKKRKNALIFAEVLEGFRDHHEFNEIKTEEFHSKFLDYSLTKLEQRKAWAFISIKPQKDAADREIVVQEFYTKSGHYAIQSVFRTLCEKWESELVTKSTHKKYEFISRLPFSSDTIFINDDMKKWSPHDIKEKFLVLIEMMDYLKIIPRSISGLLIRSYQATKDITLLFDERLRNPNLKWYRIEDLIGKAWAEFDDVADVPLSSATLKNKGMRLFHPLKMEFGWPQGILHFASSFYHGLASLYSEKVFLDLRVNIETVSTGFHSDDKNTAMKFSKLKRDKLFTVMAASDVSVRGSSLSQSDTKSSVTIDKTIMKFDSIDSNKRASELVSVYNVEGTITDSYFRQASNLTNSFTFDNVLENHLSAITRACSIFSLSNRVFESEFIYSQLVEYLTRFYGKFDENRTVMLGGLKSAPIHLIAEFGIQADNVVKLIKNPEETIKECSELVVIKSKKILSKEGERFKAQSQRKIESLRQGGLIDDYLASQLNRISNPISGVFLNVKDNNLNNLFSGKSNKVFSTWSEMKSKSTLDSDLNTDYDRDIKAEFKSIKEVAKQVLSKSRSSNVVNEFLVQSESVYKKTLEMEFNLCQLVARNEDLINGAIRRAPVTNDIKLQNDFEKAKKVLQRGQGHSSDLDLMYNWNSIVQDIQNFCANYNVRTKAELLSLNSVWDRMRRLGSDRNPVMLLWKTTRSFTDCIYSDEKRDYDPGTNSIRGTNYELNPYSRLYIKSRMGSSQKIKDFPDRVHEAFNQLIFHYRVALKQGEIIKFDKSHQVVSDLWQNYEDLSNELTGHTIEVKSFISLLSARYIDLPKGTFELVGTDDERDLYIHQLIGEPDFRIVESQDTIYAPLETPNELKSKIRSRFRGKEVVYTDDYENDLNSMWAEFRIRPGFVKGISLCCTKSGYLKLKLDISTTRIKPDSILLPLHFRYTRLSEKINPKMFEKMTLIEKSSVSTRVHASADDPPTKVPTTIWGEELYTMSLNDINKYKKMLGQIWFDMNFRLCNYSKVSESDFSHSDCRINSGDLVLCSKTGKMNQFANARIKSKSKEFQSLLQSNFAQPGSLENKFEILNNLFHAISLMSGQPTGSITDFVNNHYGILPINEFKWVTNFQSGHGLILTDPKKRFKLGFSFQVIKALLDGRDLASMIESNRLEEFIFPVTASEPDHVANIFTHAIHYSDEIKSYVESNPFLIEEGFVAIDDDAINTESDSYKSFQKKQDDLLKSDMDFIINLYETNQLFVTEETKKEINDIRKLQVKEKKMSKKTQYSNQIRDIIINDYFSGDYHLSKILQSASIAESKFKPNCVMLIVPKVQVLIFKKSQEDRWKSTSPFIIKRGVPLREKPKVTTSLTSMEKLKSTFASEAVAAIFAKYAISQSLEKNAEKYDIIVREVMIATEVEEKVSDVQFQKLFNLSNSEAKKIYKFIKDSYKHDLPSYNYIWSPLLIGPNSREKIVSESIPLEFKLGSHSLPEKIVSTGLKTLNFNWRSIPPLSSDQVKDIMLLRGDLTFEEKITLSKKYESLSTKNQDEVGVFDTSIKLNSLGKVLGTGFKTTTDADAITMGGTLDVSVDLSNETKLIKLVSCYLALSSIYTDLNLEGKKLCNSLLIAMKNSSALFNNYQIKRAVSSMQKEIQTEVNKLIEDKSGENLAAFYLNSVISEVTGYPNWFRKFVVRQG</sequence>
<dbReference type="EC" id="2.7.7.48" evidence="1"/>
<feature type="compositionally biased region" description="Basic and acidic residues" evidence="8">
    <location>
        <begin position="614"/>
        <end position="624"/>
    </location>
</feature>
<evidence type="ECO:0000313" key="10">
    <source>
        <dbReference type="EMBL" id="WMI40171.1"/>
    </source>
</evidence>
<evidence type="ECO:0000256" key="1">
    <source>
        <dbReference type="ARBA" id="ARBA00012494"/>
    </source>
</evidence>
<accession>A0AA51BSE7</accession>
<evidence type="ECO:0000256" key="3">
    <source>
        <dbReference type="ARBA" id="ARBA00022679"/>
    </source>
</evidence>
<dbReference type="InterPro" id="IPR007099">
    <property type="entry name" value="RNA-dir_pol_NSvirus"/>
</dbReference>
<feature type="region of interest" description="Disordered" evidence="8">
    <location>
        <begin position="515"/>
        <end position="624"/>
    </location>
</feature>
<evidence type="ECO:0000256" key="5">
    <source>
        <dbReference type="ARBA" id="ARBA00030436"/>
    </source>
</evidence>
<dbReference type="GO" id="GO:0003968">
    <property type="term" value="F:RNA-directed RNA polymerase activity"/>
    <property type="evidence" value="ECO:0007669"/>
    <property type="project" value="UniProtKB-KW"/>
</dbReference>
<feature type="region of interest" description="Disordered" evidence="8">
    <location>
        <begin position="644"/>
        <end position="669"/>
    </location>
</feature>
<reference evidence="10" key="2">
    <citation type="submission" date="2023-05" db="EMBL/GenBank/DDBJ databases">
        <authorList>
            <person name="Li W."/>
        </authorList>
    </citation>
    <scope>NUCLEOTIDE SEQUENCE</scope>
    <source>
        <strain evidence="10">RcBYV-1084-3</strain>
    </source>
</reference>
<evidence type="ECO:0000259" key="9">
    <source>
        <dbReference type="PROSITE" id="PS50525"/>
    </source>
</evidence>
<protein>
    <recommendedName>
        <fullName evidence="2">RNA-directed RNA polymerase L</fullName>
        <ecNumber evidence="1">2.7.7.48</ecNumber>
    </recommendedName>
    <alternativeName>
        <fullName evidence="4">Large structural protein</fullName>
    </alternativeName>
    <alternativeName>
        <fullName evidence="6">Replicase</fullName>
    </alternativeName>
    <alternativeName>
        <fullName evidence="5">Transcriptase</fullName>
    </alternativeName>
</protein>
<keyword evidence="3" id="KW-0808">Transferase</keyword>
<evidence type="ECO:0000256" key="4">
    <source>
        <dbReference type="ARBA" id="ARBA00030285"/>
    </source>
</evidence>
<dbReference type="GO" id="GO:0039694">
    <property type="term" value="P:viral RNA genome replication"/>
    <property type="evidence" value="ECO:0007669"/>
    <property type="project" value="InterPro"/>
</dbReference>
<evidence type="ECO:0000256" key="2">
    <source>
        <dbReference type="ARBA" id="ARBA00018602"/>
    </source>
</evidence>
<keyword evidence="7" id="KW-0175">Coiled coil</keyword>